<feature type="compositionally biased region" description="Polar residues" evidence="1">
    <location>
        <begin position="248"/>
        <end position="258"/>
    </location>
</feature>
<feature type="region of interest" description="Disordered" evidence="1">
    <location>
        <begin position="416"/>
        <end position="519"/>
    </location>
</feature>
<organism evidence="2 3">
    <name type="scientific">Hyphodiscus hymeniophilus</name>
    <dbReference type="NCBI Taxonomy" id="353542"/>
    <lineage>
        <taxon>Eukaryota</taxon>
        <taxon>Fungi</taxon>
        <taxon>Dikarya</taxon>
        <taxon>Ascomycota</taxon>
        <taxon>Pezizomycotina</taxon>
        <taxon>Leotiomycetes</taxon>
        <taxon>Helotiales</taxon>
        <taxon>Hyphodiscaceae</taxon>
        <taxon>Hyphodiscus</taxon>
    </lineage>
</organism>
<feature type="region of interest" description="Disordered" evidence="1">
    <location>
        <begin position="552"/>
        <end position="576"/>
    </location>
</feature>
<protein>
    <submittedName>
        <fullName evidence="2">Uncharacterized protein</fullName>
    </submittedName>
</protein>
<comment type="caution">
    <text evidence="2">The sequence shown here is derived from an EMBL/GenBank/DDBJ whole genome shotgun (WGS) entry which is preliminary data.</text>
</comment>
<sequence>MIRLPPSLLTLGPPELVEYEERRQKRELENIKRQFDQFEIGAAEGPKFGCPKKIPSSDELVNASETSKQSTQLRTAGHHLAGGDGYEEPRHPIFAGPPSSDQSSVRSDVASPENHSQACLELQQSPSSPKEEFYYGGFIPSRSPHRSSPFAPDDVSTPQNLPHHGAGSHMRTLPRSPLYLSHNASSSPDRRLTSSLTPRVISRVANHHTPGLMFSQPARRPATFRHQTNSFSFDASERSSAAYEQDRISSWSTTDTTPRPSPGLRLHDELRASSLISSEVSSTGAFIFSSPELPLPPPFSTTSRRVSDALPSVSPARGSVEPNHSDTQSGLSAFEHPRTSPVIRSPEMSTYDIAVAESNHSRTEGRNGSNSVGRSPRLDDSETRSSSIRYTGSSSTSSITRMNDLLRSSAARIVSYYRPPSPSPERATSTPRAHSMRHRHSQTPHLAVYNDALPPHTQPQTPAHLPESRHRSRYHPAYTAPIPRASNTFGNNDGLPRNRTHATPSRHSRVSPTGLQREGFRGLYGGRENGDDEQSWVDGVRFSNAEVRLWGLRDGAGDERSLGDTPEREEWRVGRH</sequence>
<dbReference type="EMBL" id="VNKQ01000004">
    <property type="protein sequence ID" value="KAG0651467.1"/>
    <property type="molecule type" value="Genomic_DNA"/>
</dbReference>
<dbReference type="AlphaFoldDB" id="A0A9P6VNU7"/>
<feature type="region of interest" description="Disordered" evidence="1">
    <location>
        <begin position="42"/>
        <end position="196"/>
    </location>
</feature>
<reference evidence="2" key="1">
    <citation type="submission" date="2019-07" db="EMBL/GenBank/DDBJ databases">
        <title>Hyphodiscus hymeniophilus genome sequencing and assembly.</title>
        <authorList>
            <person name="Kramer G."/>
            <person name="Nodwell J."/>
        </authorList>
    </citation>
    <scope>NUCLEOTIDE SEQUENCE</scope>
    <source>
        <strain evidence="2">ATCC 34498</strain>
    </source>
</reference>
<feature type="compositionally biased region" description="Polar residues" evidence="1">
    <location>
        <begin position="113"/>
        <end position="128"/>
    </location>
</feature>
<feature type="compositionally biased region" description="Polar residues" evidence="1">
    <location>
        <begin position="63"/>
        <end position="74"/>
    </location>
</feature>
<dbReference type="OrthoDB" id="3437607at2759"/>
<proteinExistence type="predicted"/>
<feature type="compositionally biased region" description="Basic and acidic residues" evidence="1">
    <location>
        <begin position="555"/>
        <end position="576"/>
    </location>
</feature>
<evidence type="ECO:0000313" key="3">
    <source>
        <dbReference type="Proteomes" id="UP000785200"/>
    </source>
</evidence>
<evidence type="ECO:0000256" key="1">
    <source>
        <dbReference type="SAM" id="MobiDB-lite"/>
    </source>
</evidence>
<feature type="compositionally biased region" description="Basic residues" evidence="1">
    <location>
        <begin position="498"/>
        <end position="509"/>
    </location>
</feature>
<dbReference type="Proteomes" id="UP000785200">
    <property type="component" value="Unassembled WGS sequence"/>
</dbReference>
<keyword evidence="3" id="KW-1185">Reference proteome</keyword>
<feature type="region of interest" description="Disordered" evidence="1">
    <location>
        <begin position="288"/>
        <end position="401"/>
    </location>
</feature>
<evidence type="ECO:0000313" key="2">
    <source>
        <dbReference type="EMBL" id="KAG0651467.1"/>
    </source>
</evidence>
<feature type="compositionally biased region" description="Polar residues" evidence="1">
    <location>
        <begin position="182"/>
        <end position="196"/>
    </location>
</feature>
<accession>A0A9P6VNU7</accession>
<gene>
    <name evidence="2" type="ORF">D0Z07_1919</name>
</gene>
<feature type="compositionally biased region" description="Low complexity" evidence="1">
    <location>
        <begin position="384"/>
        <end position="401"/>
    </location>
</feature>
<name>A0A9P6VNU7_9HELO</name>
<feature type="region of interest" description="Disordered" evidence="1">
    <location>
        <begin position="244"/>
        <end position="265"/>
    </location>
</feature>